<dbReference type="EMBL" id="KL142375">
    <property type="protein sequence ID" value="KDR78392.1"/>
    <property type="molecule type" value="Genomic_DNA"/>
</dbReference>
<sequence length="77" mass="8629">MFPDKEVLELFSKCHCLVDCALMNIPYDDGLSYEQEQRTDVVPFLQKLSINEGGSQMECGRPGPLSNLFGHSARKHG</sequence>
<evidence type="ECO:0000313" key="2">
    <source>
        <dbReference type="EMBL" id="KDR78392.1"/>
    </source>
</evidence>
<reference evidence="3" key="1">
    <citation type="journal article" date="2014" name="Proc. Natl. Acad. Sci. U.S.A.">
        <title>Extensive sampling of basidiomycete genomes demonstrates inadequacy of the white-rot/brown-rot paradigm for wood decay fungi.</title>
        <authorList>
            <person name="Riley R."/>
            <person name="Salamov A.A."/>
            <person name="Brown D.W."/>
            <person name="Nagy L.G."/>
            <person name="Floudas D."/>
            <person name="Held B.W."/>
            <person name="Levasseur A."/>
            <person name="Lombard V."/>
            <person name="Morin E."/>
            <person name="Otillar R."/>
            <person name="Lindquist E.A."/>
            <person name="Sun H."/>
            <person name="LaButti K.M."/>
            <person name="Schmutz J."/>
            <person name="Jabbour D."/>
            <person name="Luo H."/>
            <person name="Baker S.E."/>
            <person name="Pisabarro A.G."/>
            <person name="Walton J.D."/>
            <person name="Blanchette R.A."/>
            <person name="Henrissat B."/>
            <person name="Martin F."/>
            <person name="Cullen D."/>
            <person name="Hibbett D.S."/>
            <person name="Grigoriev I.V."/>
        </authorList>
    </citation>
    <scope>NUCLEOTIDE SEQUENCE [LARGE SCALE GENOMIC DNA]</scope>
    <source>
        <strain evidence="3">CBS 339.88</strain>
    </source>
</reference>
<gene>
    <name evidence="2" type="ORF">GALMADRAFT_245555</name>
</gene>
<keyword evidence="3" id="KW-1185">Reference proteome</keyword>
<proteinExistence type="predicted"/>
<dbReference type="AlphaFoldDB" id="A0A067T7Q5"/>
<feature type="region of interest" description="Disordered" evidence="1">
    <location>
        <begin position="53"/>
        <end position="77"/>
    </location>
</feature>
<dbReference type="Proteomes" id="UP000027222">
    <property type="component" value="Unassembled WGS sequence"/>
</dbReference>
<evidence type="ECO:0000256" key="1">
    <source>
        <dbReference type="SAM" id="MobiDB-lite"/>
    </source>
</evidence>
<dbReference type="HOGENOM" id="CLU_2638236_0_0_1"/>
<evidence type="ECO:0000313" key="3">
    <source>
        <dbReference type="Proteomes" id="UP000027222"/>
    </source>
</evidence>
<protein>
    <submittedName>
        <fullName evidence="2">Uncharacterized protein</fullName>
    </submittedName>
</protein>
<organism evidence="2 3">
    <name type="scientific">Galerina marginata (strain CBS 339.88)</name>
    <dbReference type="NCBI Taxonomy" id="685588"/>
    <lineage>
        <taxon>Eukaryota</taxon>
        <taxon>Fungi</taxon>
        <taxon>Dikarya</taxon>
        <taxon>Basidiomycota</taxon>
        <taxon>Agaricomycotina</taxon>
        <taxon>Agaricomycetes</taxon>
        <taxon>Agaricomycetidae</taxon>
        <taxon>Agaricales</taxon>
        <taxon>Agaricineae</taxon>
        <taxon>Strophariaceae</taxon>
        <taxon>Galerina</taxon>
    </lineage>
</organism>
<name>A0A067T7Q5_GALM3</name>
<accession>A0A067T7Q5</accession>